<evidence type="ECO:0000313" key="1">
    <source>
        <dbReference type="EMBL" id="MDO6414299.1"/>
    </source>
</evidence>
<dbReference type="Proteomes" id="UP001169764">
    <property type="component" value="Unassembled WGS sequence"/>
</dbReference>
<organism evidence="1 2">
    <name type="scientific">Sphingomonas natans</name>
    <dbReference type="NCBI Taxonomy" id="3063330"/>
    <lineage>
        <taxon>Bacteria</taxon>
        <taxon>Pseudomonadati</taxon>
        <taxon>Pseudomonadota</taxon>
        <taxon>Alphaproteobacteria</taxon>
        <taxon>Sphingomonadales</taxon>
        <taxon>Sphingomonadaceae</taxon>
        <taxon>Sphingomonas</taxon>
    </lineage>
</organism>
<protein>
    <submittedName>
        <fullName evidence="1">Uncharacterized protein</fullName>
    </submittedName>
</protein>
<gene>
    <name evidence="1" type="ORF">Q4F19_07885</name>
</gene>
<evidence type="ECO:0000313" key="2">
    <source>
        <dbReference type="Proteomes" id="UP001169764"/>
    </source>
</evidence>
<proteinExistence type="predicted"/>
<dbReference type="EMBL" id="JAUOTP010000003">
    <property type="protein sequence ID" value="MDO6414299.1"/>
    <property type="molecule type" value="Genomic_DNA"/>
</dbReference>
<keyword evidence="2" id="KW-1185">Reference proteome</keyword>
<name>A0ABT8Y9D0_9SPHN</name>
<sequence>MSEPEMIDMGGMVAVCWPEIELGTLDWWPMDAYSPEATTLPIVQDADGKTWLAQQDPHGDWREMIDGDLLGKVTPVRWAVPTDDMIQALAFG</sequence>
<accession>A0ABT8Y9D0</accession>
<dbReference type="RefSeq" id="WP_303541374.1">
    <property type="nucleotide sequence ID" value="NZ_JAUOTP010000003.1"/>
</dbReference>
<comment type="caution">
    <text evidence="1">The sequence shown here is derived from an EMBL/GenBank/DDBJ whole genome shotgun (WGS) entry which is preliminary data.</text>
</comment>
<reference evidence="1" key="1">
    <citation type="submission" date="2023-07" db="EMBL/GenBank/DDBJ databases">
        <authorList>
            <person name="Kim M."/>
        </authorList>
    </citation>
    <scope>NUCLEOTIDE SEQUENCE</scope>
    <source>
        <strain evidence="1">BIUV-7</strain>
    </source>
</reference>